<dbReference type="Gene3D" id="1.10.10.60">
    <property type="entry name" value="Homeodomain-like"/>
    <property type="match status" value="1"/>
</dbReference>
<organism evidence="3 4">
    <name type="scientific">Hibiscus syriacus</name>
    <name type="common">Rose of Sharon</name>
    <dbReference type="NCBI Taxonomy" id="106335"/>
    <lineage>
        <taxon>Eukaryota</taxon>
        <taxon>Viridiplantae</taxon>
        <taxon>Streptophyta</taxon>
        <taxon>Embryophyta</taxon>
        <taxon>Tracheophyta</taxon>
        <taxon>Spermatophyta</taxon>
        <taxon>Magnoliopsida</taxon>
        <taxon>eudicotyledons</taxon>
        <taxon>Gunneridae</taxon>
        <taxon>Pentapetalae</taxon>
        <taxon>rosids</taxon>
        <taxon>malvids</taxon>
        <taxon>Malvales</taxon>
        <taxon>Malvaceae</taxon>
        <taxon>Malvoideae</taxon>
        <taxon>Hibiscus</taxon>
    </lineage>
</organism>
<feature type="region of interest" description="Disordered" evidence="1">
    <location>
        <begin position="319"/>
        <end position="345"/>
    </location>
</feature>
<evidence type="ECO:0000313" key="4">
    <source>
        <dbReference type="Proteomes" id="UP000436088"/>
    </source>
</evidence>
<accession>A0A6A2ZR52</accession>
<dbReference type="SUPFAM" id="SSF46689">
    <property type="entry name" value="Homeodomain-like"/>
    <property type="match status" value="1"/>
</dbReference>
<reference evidence="3" key="1">
    <citation type="submission" date="2019-09" db="EMBL/GenBank/DDBJ databases">
        <title>Draft genome information of white flower Hibiscus syriacus.</title>
        <authorList>
            <person name="Kim Y.-M."/>
        </authorList>
    </citation>
    <scope>NUCLEOTIDE SEQUENCE [LARGE SCALE GENOMIC DNA]</scope>
    <source>
        <strain evidence="3">YM2019G1</strain>
    </source>
</reference>
<feature type="region of interest" description="Disordered" evidence="1">
    <location>
        <begin position="410"/>
        <end position="454"/>
    </location>
</feature>
<dbReference type="AlphaFoldDB" id="A0A6A2ZR52"/>
<sequence length="505" mass="56894">MVHKRPFVEEDASEVSNKQSRQAEDCSQGDLSSEPFFPEALISDCSGEGRFTNANINCDEKFVNAIDTKHLGQDEYFEANVPGCIAISSQGTCSVGEEDSWPEEPLHIASYGEFFNPERPIRTIYRLEDIYSILLQCPPRKPVPVGPNYQADIPEWEDLPDARNTRKESDGLETAAGSCGNELMGACIIPMLSLESSAYDDKVGRGRTDCNCEDKDSVRCVRQHILERREELRESLGLERYMELGFCDMGEQVADKWSEEEEQLFHKVVFSNPASMGMNFWKTLASVFPYRTKMDIVSYYFNVFMLRKRSMQNRCESMSIDSDNDEWQETDDSDNNDVLSDKDEDSVVESFECQEDFPHHECRENGLCVFDENAAAETCDNYNIDLDSAADDVKVSETYSGKLFSNCDSNPKAQVHENTLGDERGEHEKQEVQDDSCTSSDTGAALHSQETPVTASDRWQGNINGLINGGSHGYVSEQGDSKAWDSGYTATCQKNKIDFFYPHVV</sequence>
<proteinExistence type="predicted"/>
<gene>
    <name evidence="3" type="ORF">F3Y22_tig00110788pilonHSYRG00155</name>
</gene>
<keyword evidence="4" id="KW-1185">Reference proteome</keyword>
<feature type="compositionally biased region" description="Acidic residues" evidence="1">
    <location>
        <begin position="322"/>
        <end position="335"/>
    </location>
</feature>
<dbReference type="SMART" id="SM00717">
    <property type="entry name" value="SANT"/>
    <property type="match status" value="1"/>
</dbReference>
<evidence type="ECO:0000256" key="1">
    <source>
        <dbReference type="SAM" id="MobiDB-lite"/>
    </source>
</evidence>
<dbReference type="InterPro" id="IPR001005">
    <property type="entry name" value="SANT/Myb"/>
</dbReference>
<dbReference type="OrthoDB" id="1908944at2759"/>
<feature type="compositionally biased region" description="Polar residues" evidence="1">
    <location>
        <begin position="435"/>
        <end position="454"/>
    </location>
</feature>
<name>A0A6A2ZR52_HIBSY</name>
<comment type="caution">
    <text evidence="3">The sequence shown here is derived from an EMBL/GenBank/DDBJ whole genome shotgun (WGS) entry which is preliminary data.</text>
</comment>
<evidence type="ECO:0000313" key="3">
    <source>
        <dbReference type="EMBL" id="KAE8693947.1"/>
    </source>
</evidence>
<dbReference type="Proteomes" id="UP000436088">
    <property type="component" value="Unassembled WGS sequence"/>
</dbReference>
<dbReference type="CDD" id="cd00167">
    <property type="entry name" value="SANT"/>
    <property type="match status" value="1"/>
</dbReference>
<feature type="domain" description="Myb-like" evidence="2">
    <location>
        <begin position="253"/>
        <end position="306"/>
    </location>
</feature>
<feature type="region of interest" description="Disordered" evidence="1">
    <location>
        <begin position="1"/>
        <end position="31"/>
    </location>
</feature>
<dbReference type="PANTHER" id="PTHR46872:SF10">
    <property type="entry name" value="MYB-LIKE DOMAIN-CONTAINING PROTEIN"/>
    <property type="match status" value="1"/>
</dbReference>
<protein>
    <submittedName>
        <fullName evidence="3">Leucine-rich repeat family protein isoform 1</fullName>
    </submittedName>
</protein>
<feature type="compositionally biased region" description="Basic and acidic residues" evidence="1">
    <location>
        <begin position="419"/>
        <end position="432"/>
    </location>
</feature>
<dbReference type="PANTHER" id="PTHR46872">
    <property type="entry name" value="DNA BINDING PROTEIN"/>
    <property type="match status" value="1"/>
</dbReference>
<evidence type="ECO:0000259" key="2">
    <source>
        <dbReference type="SMART" id="SM00717"/>
    </source>
</evidence>
<dbReference type="InterPro" id="IPR009057">
    <property type="entry name" value="Homeodomain-like_sf"/>
</dbReference>
<dbReference type="EMBL" id="VEPZ02001112">
    <property type="protein sequence ID" value="KAE8693947.1"/>
    <property type="molecule type" value="Genomic_DNA"/>
</dbReference>